<dbReference type="AlphaFoldDB" id="A0A834WR57"/>
<proteinExistence type="predicted"/>
<evidence type="ECO:0000313" key="2">
    <source>
        <dbReference type="Proteomes" id="UP000634136"/>
    </source>
</evidence>
<gene>
    <name evidence="1" type="ORF">G2W53_019920</name>
</gene>
<name>A0A834WR57_9FABA</name>
<reference evidence="1" key="1">
    <citation type="submission" date="2020-09" db="EMBL/GenBank/DDBJ databases">
        <title>Genome-Enabled Discovery of Anthraquinone Biosynthesis in Senna tora.</title>
        <authorList>
            <person name="Kang S.-H."/>
            <person name="Pandey R.P."/>
            <person name="Lee C.-M."/>
            <person name="Sim J.-S."/>
            <person name="Jeong J.-T."/>
            <person name="Choi B.-S."/>
            <person name="Jung M."/>
            <person name="Ginzburg D."/>
            <person name="Zhao K."/>
            <person name="Won S.Y."/>
            <person name="Oh T.-J."/>
            <person name="Yu Y."/>
            <person name="Kim N.-H."/>
            <person name="Lee O.R."/>
            <person name="Lee T.-H."/>
            <person name="Bashyal P."/>
            <person name="Kim T.-S."/>
            <person name="Lee W.-H."/>
            <person name="Kawkins C."/>
            <person name="Kim C.-K."/>
            <person name="Kim J.S."/>
            <person name="Ahn B.O."/>
            <person name="Rhee S.Y."/>
            <person name="Sohng J.K."/>
        </authorList>
    </citation>
    <scope>NUCLEOTIDE SEQUENCE</scope>
    <source>
        <tissue evidence="1">Leaf</tissue>
    </source>
</reference>
<protein>
    <submittedName>
        <fullName evidence="1">Uncharacterized protein</fullName>
    </submittedName>
</protein>
<dbReference type="EMBL" id="JAAIUW010000006">
    <property type="protein sequence ID" value="KAF7828756.1"/>
    <property type="molecule type" value="Genomic_DNA"/>
</dbReference>
<dbReference type="Proteomes" id="UP000634136">
    <property type="component" value="Unassembled WGS sequence"/>
</dbReference>
<evidence type="ECO:0000313" key="1">
    <source>
        <dbReference type="EMBL" id="KAF7828756.1"/>
    </source>
</evidence>
<comment type="caution">
    <text evidence="1">The sequence shown here is derived from an EMBL/GenBank/DDBJ whole genome shotgun (WGS) entry which is preliminary data.</text>
</comment>
<accession>A0A834WR57</accession>
<sequence length="117" mass="13375">MRHSVTILMRRSGWQPIKRRRAVNIAKEGKVKSQVGESVKEKGDNVAYEATSSIGVIFVLDTCTLKRCRFISFIQRQFEAEIPERFYQPIVDPLLALYFIFIGSNDLCTDAVLGFLM</sequence>
<keyword evidence="2" id="KW-1185">Reference proteome</keyword>
<organism evidence="1 2">
    <name type="scientific">Senna tora</name>
    <dbReference type="NCBI Taxonomy" id="362788"/>
    <lineage>
        <taxon>Eukaryota</taxon>
        <taxon>Viridiplantae</taxon>
        <taxon>Streptophyta</taxon>
        <taxon>Embryophyta</taxon>
        <taxon>Tracheophyta</taxon>
        <taxon>Spermatophyta</taxon>
        <taxon>Magnoliopsida</taxon>
        <taxon>eudicotyledons</taxon>
        <taxon>Gunneridae</taxon>
        <taxon>Pentapetalae</taxon>
        <taxon>rosids</taxon>
        <taxon>fabids</taxon>
        <taxon>Fabales</taxon>
        <taxon>Fabaceae</taxon>
        <taxon>Caesalpinioideae</taxon>
        <taxon>Cassia clade</taxon>
        <taxon>Senna</taxon>
    </lineage>
</organism>